<accession>A0A9P8APQ7</accession>
<feature type="transmembrane region" description="Helical" evidence="1">
    <location>
        <begin position="96"/>
        <end position="119"/>
    </location>
</feature>
<organism evidence="2 3">
    <name type="scientific">Guyanagaster necrorhizus</name>
    <dbReference type="NCBI Taxonomy" id="856835"/>
    <lineage>
        <taxon>Eukaryota</taxon>
        <taxon>Fungi</taxon>
        <taxon>Dikarya</taxon>
        <taxon>Basidiomycota</taxon>
        <taxon>Agaricomycotina</taxon>
        <taxon>Agaricomycetes</taxon>
        <taxon>Agaricomycetidae</taxon>
        <taxon>Agaricales</taxon>
        <taxon>Marasmiineae</taxon>
        <taxon>Physalacriaceae</taxon>
        <taxon>Guyanagaster</taxon>
    </lineage>
</organism>
<keyword evidence="1" id="KW-1133">Transmembrane helix</keyword>
<dbReference type="Proteomes" id="UP000812287">
    <property type="component" value="Unassembled WGS sequence"/>
</dbReference>
<dbReference type="EMBL" id="MU250544">
    <property type="protein sequence ID" value="KAG7443598.1"/>
    <property type="molecule type" value="Genomic_DNA"/>
</dbReference>
<sequence>MDPSPTVPSNAPLLDVLLPLLPLFSQYLALLSGAITTSIRAVQWALSKASYPVILLSPFPVFIYVFAPLIVFTQVALDIVVFTPARTILSLLELVYPLYVLMGIACITGLLVGGIGRLLTLRILVWGIALPVERSKAG</sequence>
<name>A0A9P8APQ7_9AGAR</name>
<comment type="caution">
    <text evidence="2">The sequence shown here is derived from an EMBL/GenBank/DDBJ whole genome shotgun (WGS) entry which is preliminary data.</text>
</comment>
<dbReference type="OrthoDB" id="3366475at2759"/>
<dbReference type="RefSeq" id="XP_043037098.1">
    <property type="nucleotide sequence ID" value="XM_043177501.1"/>
</dbReference>
<evidence type="ECO:0000313" key="3">
    <source>
        <dbReference type="Proteomes" id="UP000812287"/>
    </source>
</evidence>
<protein>
    <submittedName>
        <fullName evidence="2">Uncharacterized protein</fullName>
    </submittedName>
</protein>
<feature type="transmembrane region" description="Helical" evidence="1">
    <location>
        <begin position="20"/>
        <end position="42"/>
    </location>
</feature>
<evidence type="ECO:0000256" key="1">
    <source>
        <dbReference type="SAM" id="Phobius"/>
    </source>
</evidence>
<gene>
    <name evidence="2" type="ORF">BT62DRAFT_1008956</name>
</gene>
<keyword evidence="3" id="KW-1185">Reference proteome</keyword>
<feature type="transmembrane region" description="Helical" evidence="1">
    <location>
        <begin position="54"/>
        <end position="76"/>
    </location>
</feature>
<keyword evidence="1" id="KW-0812">Transmembrane</keyword>
<reference evidence="2" key="1">
    <citation type="submission" date="2020-11" db="EMBL/GenBank/DDBJ databases">
        <title>Adaptations for nitrogen fixation in a non-lichenized fungal sporocarp promotes dispersal by wood-feeding termites.</title>
        <authorList>
            <consortium name="DOE Joint Genome Institute"/>
            <person name="Koch R.A."/>
            <person name="Yoon G."/>
            <person name="Arayal U."/>
            <person name="Lail K."/>
            <person name="Amirebrahimi M."/>
            <person name="Labutti K."/>
            <person name="Lipzen A."/>
            <person name="Riley R."/>
            <person name="Barry K."/>
            <person name="Henrissat B."/>
            <person name="Grigoriev I.V."/>
            <person name="Herr J.R."/>
            <person name="Aime M.C."/>
        </authorList>
    </citation>
    <scope>NUCLEOTIDE SEQUENCE</scope>
    <source>
        <strain evidence="2">MCA 3950</strain>
    </source>
</reference>
<dbReference type="GeneID" id="66099788"/>
<proteinExistence type="predicted"/>
<dbReference type="AlphaFoldDB" id="A0A9P8APQ7"/>
<keyword evidence="1" id="KW-0472">Membrane</keyword>
<evidence type="ECO:0000313" key="2">
    <source>
        <dbReference type="EMBL" id="KAG7443598.1"/>
    </source>
</evidence>